<evidence type="ECO:0000313" key="12">
    <source>
        <dbReference type="Ensembl" id="ENSBIXP00005031725.1"/>
    </source>
</evidence>
<feature type="compositionally biased region" description="Basic and acidic residues" evidence="11">
    <location>
        <begin position="54"/>
        <end position="64"/>
    </location>
</feature>
<sequence length="413" mass="45447">MGRRLPVNCRGVSERCPPTRTGLRYSFTRSWSLGDANLGREVGSANSATPPDPRNCDGRRHLPDHVLWNSAPSLPSLEGPDSQILQAPTKVSSPLFSPWGPHPPPPPPPASHPREPGTWTGRKKPELALPRSSPDSDLVHASRLRAPPKRRTRGRSRQPRKPRVIQTHRAVLPALRKGAGRTQAGKAIRGSLRPGRGRGDGRACALGTLFRRPAPTGLQHSGVCVARPSSLLGSWWSRAAPPPPASRRNARLAWQRSGPRARGKHGDWREAHSMAENRESRGTVEAELDPVEYTLRKRLPHRLPRRPNDIYVNMKTDFKAQLARCQKLLDGGARGQNACSEIYIHGLGLAINRAINIALQLQAGSFGSLQVAANTSTVELVDELEPETDSREPLTRIRNNSAIHIRVFRVTPK</sequence>
<dbReference type="FunFam" id="3.30.110.20:FF:000002">
    <property type="entry name" value="Ribonuclease P protein subunit p20"/>
    <property type="match status" value="1"/>
</dbReference>
<reference evidence="12 13" key="1">
    <citation type="submission" date="2018-11" db="EMBL/GenBank/DDBJ databases">
        <title>Haplotype-resolved cattle genomes.</title>
        <authorList>
            <person name="Low W.Y."/>
            <person name="Tearle R."/>
            <person name="Bickhart D.M."/>
            <person name="Rosen B.D."/>
            <person name="Koren S."/>
            <person name="Rhie A."/>
            <person name="Hiendleder S."/>
            <person name="Phillippy A.M."/>
            <person name="Smith T.P.L."/>
            <person name="Williams J.L."/>
        </authorList>
    </citation>
    <scope>NUCLEOTIDE SEQUENCE [LARGE SCALE GENOMIC DNA]</scope>
</reference>
<accession>A0A4W2HNQ4</accession>
<keyword evidence="5" id="KW-0698">rRNA processing</keyword>
<comment type="subunit">
    <text evidence="9">Component of nuclear RNase P and RNase MRP complexes. RNase P consists of a catalytic RNA moiety and 10 different protein chains; POP1, POP4, POP5, POP7, RPP14, RPP21, RPP25, RPP30, RPP38 and RPP40. Within the RNase P complex, POP1, POP7 and RPP25 form the 'finger' subcomplex, POP5, RPP14, RPP40 and homodimeric RPP30 form the 'palm' subcomplex, and RPP21, POP4 and RPP38 form the 'wrist' subcomplex. All subunits of the RNase P complex interact with the catalytic RNA. Several subunits of RNase P are also part of the RNase MRP complex. RNase MRP consists of a catalytic RNA moiety and about 8 protein subunits; POP1, POP7, RPP25, RPP30, RPP38, RPP40 and possibly also POP4 and POP5. Interacts with SMN1. POP7 forms a heterodimer with RPP25 that binds to the P3 stem loop of the catalytic RNA.</text>
</comment>
<dbReference type="GO" id="GO:0006364">
    <property type="term" value="P:rRNA processing"/>
    <property type="evidence" value="ECO:0007669"/>
    <property type="project" value="UniProtKB-KW"/>
</dbReference>
<reference evidence="12" key="2">
    <citation type="submission" date="2025-08" db="UniProtKB">
        <authorList>
            <consortium name="Ensembl"/>
        </authorList>
    </citation>
    <scope>IDENTIFICATION</scope>
</reference>
<name>A0A4W2HNQ4_BOBOX</name>
<gene>
    <name evidence="12" type="primary">POP7</name>
</gene>
<evidence type="ECO:0000256" key="6">
    <source>
        <dbReference type="ARBA" id="ARBA00022694"/>
    </source>
</evidence>
<evidence type="ECO:0000256" key="1">
    <source>
        <dbReference type="ARBA" id="ARBA00004463"/>
    </source>
</evidence>
<evidence type="ECO:0000256" key="3">
    <source>
        <dbReference type="ARBA" id="ARBA00008018"/>
    </source>
</evidence>
<dbReference type="SUPFAM" id="SSF82704">
    <property type="entry name" value="AlbA-like"/>
    <property type="match status" value="1"/>
</dbReference>
<dbReference type="Ensembl" id="ENSBIXT00005003838.1">
    <property type="protein sequence ID" value="ENSBIXP00005031725.1"/>
    <property type="gene ID" value="ENSBIXG00005012156.1"/>
</dbReference>
<feature type="region of interest" description="Disordered" evidence="11">
    <location>
        <begin position="241"/>
        <end position="283"/>
    </location>
</feature>
<proteinExistence type="inferred from homology"/>
<dbReference type="Gene3D" id="3.30.110.20">
    <property type="entry name" value="Alba-like domain"/>
    <property type="match status" value="1"/>
</dbReference>
<dbReference type="AlphaFoldDB" id="A0A4W2HNQ4"/>
<dbReference type="PANTHER" id="PTHR15314">
    <property type="entry name" value="RIBONUCLEASE P PROTEIN SUBUNIT P20"/>
    <property type="match status" value="1"/>
</dbReference>
<evidence type="ECO:0000256" key="9">
    <source>
        <dbReference type="ARBA" id="ARBA00064615"/>
    </source>
</evidence>
<dbReference type="GO" id="GO:0005655">
    <property type="term" value="C:nucleolar ribonuclease P complex"/>
    <property type="evidence" value="ECO:0007669"/>
    <property type="project" value="InterPro"/>
</dbReference>
<feature type="region of interest" description="Disordered" evidence="11">
    <location>
        <begin position="41"/>
        <end position="64"/>
    </location>
</feature>
<feature type="compositionally biased region" description="Pro residues" evidence="11">
    <location>
        <begin position="100"/>
        <end position="111"/>
    </location>
</feature>
<dbReference type="GO" id="GO:0001682">
    <property type="term" value="P:tRNA 5'-leader removal"/>
    <property type="evidence" value="ECO:0007669"/>
    <property type="project" value="InterPro"/>
</dbReference>
<feature type="region of interest" description="Disordered" evidence="11">
    <location>
        <begin position="91"/>
        <end position="165"/>
    </location>
</feature>
<evidence type="ECO:0000256" key="7">
    <source>
        <dbReference type="ARBA" id="ARBA00023242"/>
    </source>
</evidence>
<evidence type="ECO:0000313" key="13">
    <source>
        <dbReference type="Proteomes" id="UP000429181"/>
    </source>
</evidence>
<dbReference type="InterPro" id="IPR014612">
    <property type="entry name" value="Pop7/Rpp20"/>
</dbReference>
<feature type="region of interest" description="Disordered" evidence="11">
    <location>
        <begin position="177"/>
        <end position="199"/>
    </location>
</feature>
<evidence type="ECO:0000256" key="10">
    <source>
        <dbReference type="ARBA" id="ARBA00068472"/>
    </source>
</evidence>
<evidence type="ECO:0000256" key="8">
    <source>
        <dbReference type="ARBA" id="ARBA00053284"/>
    </source>
</evidence>
<evidence type="ECO:0000256" key="2">
    <source>
        <dbReference type="ARBA" id="ARBA00004604"/>
    </source>
</evidence>
<keyword evidence="4" id="KW-0963">Cytoplasm</keyword>
<feature type="compositionally biased region" description="Basic residues" evidence="11">
    <location>
        <begin position="142"/>
        <end position="163"/>
    </location>
</feature>
<keyword evidence="6" id="KW-0819">tRNA processing</keyword>
<evidence type="ECO:0000256" key="11">
    <source>
        <dbReference type="SAM" id="MobiDB-lite"/>
    </source>
</evidence>
<dbReference type="InterPro" id="IPR036882">
    <property type="entry name" value="Alba-like_dom_sf"/>
</dbReference>
<comment type="function">
    <text evidence="8">Component of ribonuclease P, a ribonucleoprotein complex that generates mature tRNA molecules by cleaving their 5'-ends. Also a component of the MRP ribonuclease complex, which cleaves pre-rRNA sequences.</text>
</comment>
<dbReference type="Pfam" id="PF12328">
    <property type="entry name" value="Rpp20"/>
    <property type="match status" value="1"/>
</dbReference>
<dbReference type="GO" id="GO:0000172">
    <property type="term" value="C:ribonuclease MRP complex"/>
    <property type="evidence" value="ECO:0007669"/>
    <property type="project" value="InterPro"/>
</dbReference>
<comment type="subcellular location">
    <subcellularLocation>
        <location evidence="1">Cytoplasmic granule</location>
    </subcellularLocation>
    <subcellularLocation>
        <location evidence="2">Nucleus</location>
        <location evidence="2">Nucleolus</location>
    </subcellularLocation>
</comment>
<evidence type="ECO:0000256" key="5">
    <source>
        <dbReference type="ARBA" id="ARBA00022552"/>
    </source>
</evidence>
<dbReference type="Proteomes" id="UP000429181">
    <property type="component" value="Chromosome 25"/>
</dbReference>
<comment type="similarity">
    <text evidence="3">Belongs to the histone-like Alba family.</text>
</comment>
<dbReference type="GeneTree" id="ENSGT00510000048483"/>
<dbReference type="PANTHER" id="PTHR15314:SF1">
    <property type="entry name" value="RIBONUCLEASE P PROTEIN SUBUNIT P20"/>
    <property type="match status" value="1"/>
</dbReference>
<feature type="compositionally biased region" description="Basic and acidic residues" evidence="11">
    <location>
        <begin position="264"/>
        <end position="283"/>
    </location>
</feature>
<organism evidence="12 13">
    <name type="scientific">Bos indicus x Bos taurus</name>
    <name type="common">Hybrid cattle</name>
    <dbReference type="NCBI Taxonomy" id="30522"/>
    <lineage>
        <taxon>Eukaryota</taxon>
        <taxon>Metazoa</taxon>
        <taxon>Chordata</taxon>
        <taxon>Craniata</taxon>
        <taxon>Vertebrata</taxon>
        <taxon>Euteleostomi</taxon>
        <taxon>Mammalia</taxon>
        <taxon>Eutheria</taxon>
        <taxon>Laurasiatheria</taxon>
        <taxon>Artiodactyla</taxon>
        <taxon>Ruminantia</taxon>
        <taxon>Pecora</taxon>
        <taxon>Bovidae</taxon>
        <taxon>Bovinae</taxon>
        <taxon>Bos</taxon>
    </lineage>
</organism>
<keyword evidence="7" id="KW-0539">Nucleus</keyword>
<protein>
    <recommendedName>
        <fullName evidence="10">Ribonuclease P protein subunit p20</fullName>
    </recommendedName>
</protein>
<evidence type="ECO:0000256" key="4">
    <source>
        <dbReference type="ARBA" id="ARBA00022490"/>
    </source>
</evidence>
<dbReference type="GO" id="GO:0003676">
    <property type="term" value="F:nucleic acid binding"/>
    <property type="evidence" value="ECO:0007669"/>
    <property type="project" value="InterPro"/>
</dbReference>